<accession>A0A067L1Y0</accession>
<feature type="compositionally biased region" description="Low complexity" evidence="4">
    <location>
        <begin position="190"/>
        <end position="202"/>
    </location>
</feature>
<feature type="region of interest" description="Disordered" evidence="4">
    <location>
        <begin position="108"/>
        <end position="139"/>
    </location>
</feature>
<proteinExistence type="predicted"/>
<feature type="domain" description="Bromo" evidence="5">
    <location>
        <begin position="1"/>
        <end position="44"/>
    </location>
</feature>
<feature type="compositionally biased region" description="Basic and acidic residues" evidence="4">
    <location>
        <begin position="520"/>
        <end position="537"/>
    </location>
</feature>
<dbReference type="InterPro" id="IPR001487">
    <property type="entry name" value="Bromodomain"/>
</dbReference>
<feature type="compositionally biased region" description="Basic residues" evidence="4">
    <location>
        <begin position="304"/>
        <end position="313"/>
    </location>
</feature>
<protein>
    <recommendedName>
        <fullName evidence="5">Bromo domain-containing protein</fullName>
    </recommendedName>
</protein>
<dbReference type="PROSITE" id="PS50014">
    <property type="entry name" value="BROMODOMAIN_2"/>
    <property type="match status" value="1"/>
</dbReference>
<feature type="compositionally biased region" description="Polar residues" evidence="4">
    <location>
        <begin position="237"/>
        <end position="259"/>
    </location>
</feature>
<dbReference type="InterPro" id="IPR004252">
    <property type="entry name" value="Probable_transposase_24"/>
</dbReference>
<dbReference type="SUPFAM" id="SSF47370">
    <property type="entry name" value="Bromodomain"/>
    <property type="match status" value="1"/>
</dbReference>
<feature type="compositionally biased region" description="Polar residues" evidence="4">
    <location>
        <begin position="332"/>
        <end position="343"/>
    </location>
</feature>
<feature type="compositionally biased region" description="Low complexity" evidence="4">
    <location>
        <begin position="691"/>
        <end position="702"/>
    </location>
</feature>
<feature type="region of interest" description="Disordered" evidence="4">
    <location>
        <begin position="182"/>
        <end position="356"/>
    </location>
</feature>
<dbReference type="STRING" id="180498.A0A067L1Y0"/>
<keyword evidence="7" id="KW-1185">Reference proteome</keyword>
<evidence type="ECO:0000259" key="5">
    <source>
        <dbReference type="PROSITE" id="PS50014"/>
    </source>
</evidence>
<dbReference type="OrthoDB" id="1913335at2759"/>
<gene>
    <name evidence="6" type="ORF">JCGZ_00234</name>
</gene>
<feature type="coiled-coil region" evidence="3">
    <location>
        <begin position="624"/>
        <end position="668"/>
    </location>
</feature>
<feature type="region of interest" description="Disordered" evidence="4">
    <location>
        <begin position="504"/>
        <end position="539"/>
    </location>
</feature>
<dbReference type="PANTHER" id="PTHR33144">
    <property type="entry name" value="OS10G0409366 PROTEIN-RELATED"/>
    <property type="match status" value="1"/>
</dbReference>
<reference evidence="6 7" key="1">
    <citation type="journal article" date="2014" name="PLoS ONE">
        <title>Global Analysis of Gene Expression Profiles in Physic Nut (Jatropha curcas L.) Seedlings Exposed to Salt Stress.</title>
        <authorList>
            <person name="Zhang L."/>
            <person name="Zhang C."/>
            <person name="Wu P."/>
            <person name="Chen Y."/>
            <person name="Li M."/>
            <person name="Jiang H."/>
            <person name="Wu G."/>
        </authorList>
    </citation>
    <scope>NUCLEOTIDE SEQUENCE [LARGE SCALE GENOMIC DNA]</scope>
    <source>
        <strain evidence="7">cv. GZQX0401</strain>
        <tissue evidence="6">Young leaves</tissue>
    </source>
</reference>
<dbReference type="Pfam" id="PF03004">
    <property type="entry name" value="Transposase_24"/>
    <property type="match status" value="1"/>
</dbReference>
<dbReference type="AlphaFoldDB" id="A0A067L1Y0"/>
<evidence type="ECO:0000256" key="4">
    <source>
        <dbReference type="SAM" id="MobiDB-lite"/>
    </source>
</evidence>
<keyword evidence="1 2" id="KW-0103">Bromodomain</keyword>
<organism evidence="6 7">
    <name type="scientific">Jatropha curcas</name>
    <name type="common">Barbados nut</name>
    <dbReference type="NCBI Taxonomy" id="180498"/>
    <lineage>
        <taxon>Eukaryota</taxon>
        <taxon>Viridiplantae</taxon>
        <taxon>Streptophyta</taxon>
        <taxon>Embryophyta</taxon>
        <taxon>Tracheophyta</taxon>
        <taxon>Spermatophyta</taxon>
        <taxon>Magnoliopsida</taxon>
        <taxon>eudicotyledons</taxon>
        <taxon>Gunneridae</taxon>
        <taxon>Pentapetalae</taxon>
        <taxon>rosids</taxon>
        <taxon>fabids</taxon>
        <taxon>Malpighiales</taxon>
        <taxon>Euphorbiaceae</taxon>
        <taxon>Crotonoideae</taxon>
        <taxon>Jatropheae</taxon>
        <taxon>Jatropha</taxon>
    </lineage>
</organism>
<name>A0A067L1Y0_JATCU</name>
<dbReference type="PANTHER" id="PTHR33144:SF48">
    <property type="entry name" value="PLANT TRANSPOSASE (PTTA_EN_SPM FAMILY)"/>
    <property type="match status" value="1"/>
</dbReference>
<evidence type="ECO:0000313" key="6">
    <source>
        <dbReference type="EMBL" id="KDP42437.1"/>
    </source>
</evidence>
<feature type="compositionally biased region" description="Polar residues" evidence="4">
    <location>
        <begin position="205"/>
        <end position="218"/>
    </location>
</feature>
<dbReference type="Pfam" id="PF00439">
    <property type="entry name" value="Bromodomain"/>
    <property type="match status" value="1"/>
</dbReference>
<sequence>MDFGTICSDLQNRVKYLNSEDVYKAVQYIWENCRKYNKKGDYIVYLMKRVKKKFMKYWTAAGLCSEIMKKPSGHSQLKPSGDCAVRYSRHDPMSTVNRLVSNTIQMQENNFGGSQPQLPPSNYTQPYHYHQPQSSNNQVPQFSRYQAGADSIYAGHSHRGGPPSTVLPMEREKQIPKQPVVSMANGSTHSQPQQPQLSSYYLWPPQQSTGQPHPSQSHIGADFSNAGQMPFPPTDCAMTQNGFPSRSSVDPMFSMNQPQHHLHSQRPSESHQPRASIGHPQPSQPLPIVDISSAGMQHSDARRMARRHMHRHSAAPEAEIPLTSDHLLPQLPSGSHNPQFRSQRSTHESKRRVRGPTRCRFMLDMPDGERIFVPINELGQPVGAEASKLASFLGTVARNGNMAPLNFLDWSAMPETSKEDMWQFVQSKFDLDPLCKTWVMKSLASKWRNWKAKLKADHYNPHSTDEERLKDCNKRILPDQWAALVAHWNSEEVQLRCAKNKANRAKQKTAHAAGSKSFARIREEERAKRSDGKEPTRGELYILTRTRKDGQPVDKGAAEVISKLREQATQKQQTSNDSSEYADTYCQVMGEDRRGDARMYGLGPTPTELWGRKPSHSTFMKMVLEAKRSANEEVSKMLNKMEAMEQKYASLEDQIARMTSNMQILIDKMDALGSKQVLDNALEDAPQGRVHSSSSSHPVRFN</sequence>
<dbReference type="InterPro" id="IPR036427">
    <property type="entry name" value="Bromodomain-like_sf"/>
</dbReference>
<evidence type="ECO:0000256" key="1">
    <source>
        <dbReference type="ARBA" id="ARBA00023117"/>
    </source>
</evidence>
<dbReference type="CDD" id="cd04369">
    <property type="entry name" value="Bromodomain"/>
    <property type="match status" value="1"/>
</dbReference>
<dbReference type="Proteomes" id="UP000027138">
    <property type="component" value="Unassembled WGS sequence"/>
</dbReference>
<evidence type="ECO:0000313" key="7">
    <source>
        <dbReference type="Proteomes" id="UP000027138"/>
    </source>
</evidence>
<evidence type="ECO:0000256" key="3">
    <source>
        <dbReference type="SAM" id="Coils"/>
    </source>
</evidence>
<dbReference type="EMBL" id="KK914298">
    <property type="protein sequence ID" value="KDP42437.1"/>
    <property type="molecule type" value="Genomic_DNA"/>
</dbReference>
<keyword evidence="3" id="KW-0175">Coiled coil</keyword>
<evidence type="ECO:0000256" key="2">
    <source>
        <dbReference type="PROSITE-ProRule" id="PRU00035"/>
    </source>
</evidence>
<dbReference type="Gene3D" id="1.20.920.10">
    <property type="entry name" value="Bromodomain-like"/>
    <property type="match status" value="1"/>
</dbReference>
<feature type="region of interest" description="Disordered" evidence="4">
    <location>
        <begin position="683"/>
        <end position="702"/>
    </location>
</feature>